<gene>
    <name evidence="1" type="ORF">BV22DRAFT_1007796</name>
</gene>
<evidence type="ECO:0000313" key="1">
    <source>
        <dbReference type="EMBL" id="KAH7927045.1"/>
    </source>
</evidence>
<sequence length="819" mass="90316">MPPRLNKRQQREQDELLALGKASSTDDASSEDEKALSVPASGPAGFAALFTPEDDREVESEDDGPSQPTKTRKPKKKKKKAAAAPPPDSNVSHTGTEPSASAPARHATLAKSTTPAKKGKGKGKKVDDRDDLDKALAELSVKYPDLHNVTSASSVGASSNSALASLLTVSVSHLDSEAEMRKFFGSKAVIAAKSSESGPSIPKRRGVAGAGTQRSQLTRPQPSWAMMKQREGLSSRPLTEDEIQRMPGSSNGPVPGERWWTVEYSKKYRGATKTFMQAVGSGDPEALWRVLQKLPWHVDTLLQLSEVFRHREEYSQAVDYVDRALFAYERAFMGAFSFTNGTNRLDFDHVENRPFFLALHRQVTHRRGCFRTAFEFGRLLYSLDPWIDPHGVLLHLDFLSIKCGMGQWLLDVWNEFDSRARGGKVLRGNHLDPSALPGWAFARALALRAREGNDNTQTAGNSTDALKQAILAFPSVVPLLADKSDISLSGEVRSHKAFRIYTDSSSFATAAESVLHLLSHLYAQRSAPLWKSASLSKWFQTTVDGIIPQLNAQRSNTMRERFLRMYAPTTTQYSVYRHVLVLEQTYRSLFSFIPRDVMLAKQLACDPLPPLSAVTRYDDDFFKGAEDIFAIQPRSRRAQQADQRALERLIPDPAVRGQMQALFDANPGLVQQLPGGIVQFVQMMGEMPDDALEDMMMGAAMMGGNGERQADRGVMPGEMPGDQEPEDVPPVNEVAGGDEGMEEDDEEEDVEEEYIAVSIYVARVRKRLIGGIPQPMPVRVVRNLLNRLWGVTGGTAPAANEQPSDDDSDLGERDYGGVD</sequence>
<protein>
    <submittedName>
        <fullName evidence="1">DUF654-domain-containing protein</fullName>
    </submittedName>
</protein>
<dbReference type="EMBL" id="MU266373">
    <property type="protein sequence ID" value="KAH7927045.1"/>
    <property type="molecule type" value="Genomic_DNA"/>
</dbReference>
<reference evidence="1" key="1">
    <citation type="journal article" date="2021" name="New Phytol.">
        <title>Evolutionary innovations through gain and loss of genes in the ectomycorrhizal Boletales.</title>
        <authorList>
            <person name="Wu G."/>
            <person name="Miyauchi S."/>
            <person name="Morin E."/>
            <person name="Kuo A."/>
            <person name="Drula E."/>
            <person name="Varga T."/>
            <person name="Kohler A."/>
            <person name="Feng B."/>
            <person name="Cao Y."/>
            <person name="Lipzen A."/>
            <person name="Daum C."/>
            <person name="Hundley H."/>
            <person name="Pangilinan J."/>
            <person name="Johnson J."/>
            <person name="Barry K."/>
            <person name="LaButti K."/>
            <person name="Ng V."/>
            <person name="Ahrendt S."/>
            <person name="Min B."/>
            <person name="Choi I.G."/>
            <person name="Park H."/>
            <person name="Plett J.M."/>
            <person name="Magnuson J."/>
            <person name="Spatafora J.W."/>
            <person name="Nagy L.G."/>
            <person name="Henrissat B."/>
            <person name="Grigoriev I.V."/>
            <person name="Yang Z.L."/>
            <person name="Xu J."/>
            <person name="Martin F.M."/>
        </authorList>
    </citation>
    <scope>NUCLEOTIDE SEQUENCE</scope>
    <source>
        <strain evidence="1">KUC20120723A-06</strain>
    </source>
</reference>
<accession>A0ACB8BMA2</accession>
<name>A0ACB8BMA2_9AGAM</name>
<keyword evidence="2" id="KW-1185">Reference proteome</keyword>
<dbReference type="Proteomes" id="UP000790709">
    <property type="component" value="Unassembled WGS sequence"/>
</dbReference>
<evidence type="ECO:0000313" key="2">
    <source>
        <dbReference type="Proteomes" id="UP000790709"/>
    </source>
</evidence>
<organism evidence="1 2">
    <name type="scientific">Leucogyrophana mollusca</name>
    <dbReference type="NCBI Taxonomy" id="85980"/>
    <lineage>
        <taxon>Eukaryota</taxon>
        <taxon>Fungi</taxon>
        <taxon>Dikarya</taxon>
        <taxon>Basidiomycota</taxon>
        <taxon>Agaricomycotina</taxon>
        <taxon>Agaricomycetes</taxon>
        <taxon>Agaricomycetidae</taxon>
        <taxon>Boletales</taxon>
        <taxon>Boletales incertae sedis</taxon>
        <taxon>Leucogyrophana</taxon>
    </lineage>
</organism>
<comment type="caution">
    <text evidence="1">The sequence shown here is derived from an EMBL/GenBank/DDBJ whole genome shotgun (WGS) entry which is preliminary data.</text>
</comment>
<proteinExistence type="predicted"/>